<feature type="region of interest" description="Disordered" evidence="1">
    <location>
        <begin position="91"/>
        <end position="133"/>
    </location>
</feature>
<proteinExistence type="predicted"/>
<evidence type="ECO:0000313" key="2">
    <source>
        <dbReference type="EMBL" id="KHN71637.1"/>
    </source>
</evidence>
<feature type="compositionally biased region" description="Basic and acidic residues" evidence="1">
    <location>
        <begin position="91"/>
        <end position="103"/>
    </location>
</feature>
<dbReference type="STRING" id="6265.A0A0B2UR63"/>
<reference evidence="2 3" key="1">
    <citation type="submission" date="2014-11" db="EMBL/GenBank/DDBJ databases">
        <title>Genetic blueprint of the zoonotic pathogen Toxocara canis.</title>
        <authorList>
            <person name="Zhu X.-Q."/>
            <person name="Korhonen P.K."/>
            <person name="Cai H."/>
            <person name="Young N.D."/>
            <person name="Nejsum P."/>
            <person name="von Samson-Himmelstjerna G."/>
            <person name="Boag P.R."/>
            <person name="Tan P."/>
            <person name="Li Q."/>
            <person name="Min J."/>
            <person name="Yang Y."/>
            <person name="Wang X."/>
            <person name="Fang X."/>
            <person name="Hall R.S."/>
            <person name="Hofmann A."/>
            <person name="Sternberg P.W."/>
            <person name="Jex A.R."/>
            <person name="Gasser R.B."/>
        </authorList>
    </citation>
    <scope>NUCLEOTIDE SEQUENCE [LARGE SCALE GENOMIC DNA]</scope>
    <source>
        <strain evidence="2">PN_DK_2014</strain>
    </source>
</reference>
<feature type="region of interest" description="Disordered" evidence="1">
    <location>
        <begin position="25"/>
        <end position="57"/>
    </location>
</feature>
<evidence type="ECO:0000313" key="3">
    <source>
        <dbReference type="Proteomes" id="UP000031036"/>
    </source>
</evidence>
<sequence>MSNDISSEEHQIIYEQYFVDVQDPSTSSVIDDHQIDLDDSGGAHIVTPDKYDSSSVKDSSEEVCSSLTATPDSSVQVKRLKQAEAARRRYQEMSAEERKEMNARRMQAQKRKRQRDKEVCLSHKRRTLSEVLT</sequence>
<accession>A0A0B2UR63</accession>
<name>A0A0B2UR63_TOXCA</name>
<dbReference type="AlphaFoldDB" id="A0A0B2UR63"/>
<organism evidence="2 3">
    <name type="scientific">Toxocara canis</name>
    <name type="common">Canine roundworm</name>
    <dbReference type="NCBI Taxonomy" id="6265"/>
    <lineage>
        <taxon>Eukaryota</taxon>
        <taxon>Metazoa</taxon>
        <taxon>Ecdysozoa</taxon>
        <taxon>Nematoda</taxon>
        <taxon>Chromadorea</taxon>
        <taxon>Rhabditida</taxon>
        <taxon>Spirurina</taxon>
        <taxon>Ascaridomorpha</taxon>
        <taxon>Ascaridoidea</taxon>
        <taxon>Toxocaridae</taxon>
        <taxon>Toxocara</taxon>
    </lineage>
</organism>
<comment type="caution">
    <text evidence="2">The sequence shown here is derived from an EMBL/GenBank/DDBJ whole genome shotgun (WGS) entry which is preliminary data.</text>
</comment>
<keyword evidence="3" id="KW-1185">Reference proteome</keyword>
<dbReference type="Proteomes" id="UP000031036">
    <property type="component" value="Unassembled WGS sequence"/>
</dbReference>
<protein>
    <submittedName>
        <fullName evidence="2">Uncharacterized protein</fullName>
    </submittedName>
</protein>
<evidence type="ECO:0000256" key="1">
    <source>
        <dbReference type="SAM" id="MobiDB-lite"/>
    </source>
</evidence>
<gene>
    <name evidence="2" type="ORF">Tcan_02146</name>
</gene>
<dbReference type="EMBL" id="JPKZ01021510">
    <property type="protein sequence ID" value="KHN71637.1"/>
    <property type="molecule type" value="Genomic_DNA"/>
</dbReference>